<dbReference type="GeneID" id="36833032"/>
<keyword evidence="5" id="KW-1278">Translocase</keyword>
<dbReference type="InterPro" id="IPR040582">
    <property type="entry name" value="OB_MalK-like"/>
</dbReference>
<dbReference type="GO" id="GO:0016887">
    <property type="term" value="F:ATP hydrolysis activity"/>
    <property type="evidence" value="ECO:0007669"/>
    <property type="project" value="InterPro"/>
</dbReference>
<protein>
    <submittedName>
        <fullName evidence="8">ABC transporter ATP-binding protein</fullName>
    </submittedName>
</protein>
<dbReference type="Pfam" id="PF17912">
    <property type="entry name" value="OB_MalK"/>
    <property type="match status" value="1"/>
</dbReference>
<dbReference type="PANTHER" id="PTHR43875:SF15">
    <property type="entry name" value="TREHALOSE IMPORT ATP-BINDING PROTEIN SUGC"/>
    <property type="match status" value="1"/>
</dbReference>
<keyword evidence="9" id="KW-1185">Reference proteome</keyword>
<dbReference type="GO" id="GO:0008643">
    <property type="term" value="P:carbohydrate transport"/>
    <property type="evidence" value="ECO:0007669"/>
    <property type="project" value="InterPro"/>
</dbReference>
<dbReference type="GO" id="GO:0005524">
    <property type="term" value="F:ATP binding"/>
    <property type="evidence" value="ECO:0007669"/>
    <property type="project" value="UniProtKB-KW"/>
</dbReference>
<dbReference type="PROSITE" id="PS50893">
    <property type="entry name" value="ABC_TRANSPORTER_2"/>
    <property type="match status" value="1"/>
</dbReference>
<dbReference type="SMART" id="SM00382">
    <property type="entry name" value="AAA"/>
    <property type="match status" value="1"/>
</dbReference>
<dbReference type="RefSeq" id="WP_110271210.1">
    <property type="nucleotide sequence ID" value="NZ_CP029289.2"/>
</dbReference>
<dbReference type="SUPFAM" id="SSF50331">
    <property type="entry name" value="MOP-like"/>
    <property type="match status" value="1"/>
</dbReference>
<evidence type="ECO:0000256" key="3">
    <source>
        <dbReference type="ARBA" id="ARBA00022741"/>
    </source>
</evidence>
<dbReference type="InterPro" id="IPR015855">
    <property type="entry name" value="ABC_transpr_MalK-like"/>
</dbReference>
<evidence type="ECO:0000256" key="2">
    <source>
        <dbReference type="ARBA" id="ARBA00022475"/>
    </source>
</evidence>
<keyword evidence="4 8" id="KW-0067">ATP-binding</keyword>
<sequence length="352" mass="39015">MSVRLNDIYKSFKVKTGVVTVLKGVNLNVSKGQFVAVLAPSGEGKTTILRIIAGLETQDKGDIYINDKLVNGIPPKDRNVAMVFQNYAIYPFMSVYDNIAFPLKIKHESKEEIKKKVVEVAQMLRIEDLLDRKPHQLSGGQRQRVAIARALVKGSNILLMDEPLANLDTQVRAIARAELKNLHNELGITVIYVTHDQSEAMVLADKVALLHEGVIQAFDDPLVLYKNPPSAWVASFMGNPSMNLIKGVINGCSFEFENYKIDLSENQCKSLPKEVVMGVRPEDIDIGGNIKGKLVTIENIGIYTILHLQVGSTLIKVVERSLTKRNIGETIDISISPDTVYFFDAKSGKRLA</sequence>
<accession>A0A2U9IH57</accession>
<evidence type="ECO:0000259" key="7">
    <source>
        <dbReference type="PROSITE" id="PS50893"/>
    </source>
</evidence>
<dbReference type="InterPro" id="IPR003593">
    <property type="entry name" value="AAA+_ATPase"/>
</dbReference>
<dbReference type="GO" id="GO:0140359">
    <property type="term" value="F:ABC-type transporter activity"/>
    <property type="evidence" value="ECO:0007669"/>
    <property type="project" value="InterPro"/>
</dbReference>
<keyword evidence="1" id="KW-0813">Transport</keyword>
<evidence type="ECO:0000256" key="4">
    <source>
        <dbReference type="ARBA" id="ARBA00022840"/>
    </source>
</evidence>
<dbReference type="PROSITE" id="PS00211">
    <property type="entry name" value="ABC_TRANSPORTER_1"/>
    <property type="match status" value="1"/>
</dbReference>
<dbReference type="EMBL" id="CP029289">
    <property type="protein sequence ID" value="AWR95330.1"/>
    <property type="molecule type" value="Genomic_DNA"/>
</dbReference>
<keyword evidence="6" id="KW-0472">Membrane</keyword>
<feature type="domain" description="ABC transporter" evidence="7">
    <location>
        <begin position="3"/>
        <end position="237"/>
    </location>
</feature>
<dbReference type="AlphaFoldDB" id="A0A2U9IH57"/>
<dbReference type="Pfam" id="PF00005">
    <property type="entry name" value="ABC_tran"/>
    <property type="match status" value="1"/>
</dbReference>
<evidence type="ECO:0000313" key="9">
    <source>
        <dbReference type="Proteomes" id="UP000248044"/>
    </source>
</evidence>
<dbReference type="KEGG" id="abri:DFR85_12710"/>
<evidence type="ECO:0000256" key="6">
    <source>
        <dbReference type="ARBA" id="ARBA00023136"/>
    </source>
</evidence>
<dbReference type="FunFam" id="3.40.50.300:FF:000042">
    <property type="entry name" value="Maltose/maltodextrin ABC transporter, ATP-binding protein"/>
    <property type="match status" value="1"/>
</dbReference>
<dbReference type="Gene3D" id="2.40.50.140">
    <property type="entry name" value="Nucleic acid-binding proteins"/>
    <property type="match status" value="1"/>
</dbReference>
<name>A0A2U9IH57_9CREN</name>
<dbReference type="InterPro" id="IPR017871">
    <property type="entry name" value="ABC_transporter-like_CS"/>
</dbReference>
<dbReference type="InterPro" id="IPR027417">
    <property type="entry name" value="P-loop_NTPase"/>
</dbReference>
<reference evidence="8 9" key="1">
    <citation type="submission" date="2018-05" db="EMBL/GenBank/DDBJ databases">
        <title>Complete Genome Sequences of Extremely Thermoacidophilic, Metal-Mobilizing Type-Strain Members of the Archaeal Family Sulfolobaceae: Acidianus brierleyi DSM-1651T, Acidianus sulfidivorans DSM-18786T, Metallosphaera hakonensis DSM-7519T, and Metallosphaera prunae DSM-10039T.</title>
        <authorList>
            <person name="Counts J.A."/>
            <person name="Kelly R.M."/>
        </authorList>
    </citation>
    <scope>NUCLEOTIDE SEQUENCE [LARGE SCALE GENOMIC DNA]</scope>
    <source>
        <strain evidence="8 9">DSM 1651</strain>
    </source>
</reference>
<dbReference type="PANTHER" id="PTHR43875">
    <property type="entry name" value="MALTODEXTRIN IMPORT ATP-BINDING PROTEIN MSMX"/>
    <property type="match status" value="1"/>
</dbReference>
<dbReference type="InterPro" id="IPR008995">
    <property type="entry name" value="Mo/tungstate-bd_C_term_dom"/>
</dbReference>
<evidence type="ECO:0000256" key="1">
    <source>
        <dbReference type="ARBA" id="ARBA00022448"/>
    </source>
</evidence>
<dbReference type="InterPro" id="IPR047641">
    <property type="entry name" value="ABC_transpr_MalK/UgpC-like"/>
</dbReference>
<dbReference type="SUPFAM" id="SSF52540">
    <property type="entry name" value="P-loop containing nucleoside triphosphate hydrolases"/>
    <property type="match status" value="1"/>
</dbReference>
<dbReference type="InterPro" id="IPR003439">
    <property type="entry name" value="ABC_transporter-like_ATP-bd"/>
</dbReference>
<keyword evidence="3" id="KW-0547">Nucleotide-binding</keyword>
<dbReference type="Gene3D" id="3.40.50.300">
    <property type="entry name" value="P-loop containing nucleotide triphosphate hydrolases"/>
    <property type="match status" value="1"/>
</dbReference>
<proteinExistence type="predicted"/>
<gene>
    <name evidence="8" type="ORF">DFR85_12710</name>
</gene>
<dbReference type="OrthoDB" id="18368at2157"/>
<dbReference type="CDD" id="cd03301">
    <property type="entry name" value="ABC_MalK_N"/>
    <property type="match status" value="1"/>
</dbReference>
<dbReference type="InterPro" id="IPR012340">
    <property type="entry name" value="NA-bd_OB-fold"/>
</dbReference>
<keyword evidence="2" id="KW-1003">Cell membrane</keyword>
<dbReference type="Gene3D" id="2.40.50.100">
    <property type="match status" value="1"/>
</dbReference>
<dbReference type="GO" id="GO:0055052">
    <property type="term" value="C:ATP-binding cassette (ABC) transporter complex, substrate-binding subunit-containing"/>
    <property type="evidence" value="ECO:0007669"/>
    <property type="project" value="TreeGrafter"/>
</dbReference>
<dbReference type="Proteomes" id="UP000248044">
    <property type="component" value="Chromosome"/>
</dbReference>
<evidence type="ECO:0000256" key="5">
    <source>
        <dbReference type="ARBA" id="ARBA00022967"/>
    </source>
</evidence>
<organism evidence="8 9">
    <name type="scientific">Acidianus brierleyi</name>
    <dbReference type="NCBI Taxonomy" id="41673"/>
    <lineage>
        <taxon>Archaea</taxon>
        <taxon>Thermoproteota</taxon>
        <taxon>Thermoprotei</taxon>
        <taxon>Sulfolobales</taxon>
        <taxon>Sulfolobaceae</taxon>
        <taxon>Acidianus</taxon>
    </lineage>
</organism>
<evidence type="ECO:0000313" key="8">
    <source>
        <dbReference type="EMBL" id="AWR95330.1"/>
    </source>
</evidence>